<feature type="non-terminal residue" evidence="1">
    <location>
        <position position="1"/>
    </location>
</feature>
<evidence type="ECO:0000313" key="2">
    <source>
        <dbReference type="Proteomes" id="UP000616769"/>
    </source>
</evidence>
<protein>
    <submittedName>
        <fullName evidence="1">Uncharacterized protein</fullName>
    </submittedName>
</protein>
<sequence length="66" mass="7615">RKFVVEQIKKNKKIQKYLQVSSEPSWDVIKKTVGFEFSSLSFKSNNMLPSMGIGSMNKSHGFFLEQ</sequence>
<evidence type="ECO:0000313" key="1">
    <source>
        <dbReference type="EMBL" id="KPM02875.1"/>
    </source>
</evidence>
<gene>
    <name evidence="1" type="ORF">QR98_0012990</name>
</gene>
<dbReference type="Proteomes" id="UP000616769">
    <property type="component" value="Unassembled WGS sequence"/>
</dbReference>
<dbReference type="AlphaFoldDB" id="A0A131ZX68"/>
<proteinExistence type="predicted"/>
<dbReference type="VEuPathDB" id="VectorBase:SSCA006916"/>
<name>A0A131ZX68_SARSC</name>
<dbReference type="EMBL" id="JXLN01003193">
    <property type="protein sequence ID" value="KPM02875.1"/>
    <property type="molecule type" value="Genomic_DNA"/>
</dbReference>
<accession>A0A131ZX68</accession>
<reference evidence="1 2" key="1">
    <citation type="journal article" date="2015" name="Parasit. Vectors">
        <title>Draft genome of the scabies mite.</title>
        <authorList>
            <person name="Rider S.D.Jr."/>
            <person name="Morgan M.S."/>
            <person name="Arlian L.G."/>
        </authorList>
    </citation>
    <scope>NUCLEOTIDE SEQUENCE [LARGE SCALE GENOMIC DNA]</scope>
    <source>
        <strain evidence="1">Arlian Lab</strain>
    </source>
</reference>
<organism evidence="1 2">
    <name type="scientific">Sarcoptes scabiei</name>
    <name type="common">Itch mite</name>
    <name type="synonym">Acarus scabiei</name>
    <dbReference type="NCBI Taxonomy" id="52283"/>
    <lineage>
        <taxon>Eukaryota</taxon>
        <taxon>Metazoa</taxon>
        <taxon>Ecdysozoa</taxon>
        <taxon>Arthropoda</taxon>
        <taxon>Chelicerata</taxon>
        <taxon>Arachnida</taxon>
        <taxon>Acari</taxon>
        <taxon>Acariformes</taxon>
        <taxon>Sarcoptiformes</taxon>
        <taxon>Astigmata</taxon>
        <taxon>Psoroptidia</taxon>
        <taxon>Sarcoptoidea</taxon>
        <taxon>Sarcoptidae</taxon>
        <taxon>Sarcoptinae</taxon>
        <taxon>Sarcoptes</taxon>
    </lineage>
</organism>
<comment type="caution">
    <text evidence="1">The sequence shown here is derived from an EMBL/GenBank/DDBJ whole genome shotgun (WGS) entry which is preliminary data.</text>
</comment>